<evidence type="ECO:0000256" key="3">
    <source>
        <dbReference type="ARBA" id="ARBA00022827"/>
    </source>
</evidence>
<dbReference type="GO" id="GO:0003955">
    <property type="term" value="F:NAD(P)H dehydrogenase (quinone) activity"/>
    <property type="evidence" value="ECO:0007669"/>
    <property type="project" value="TreeGrafter"/>
</dbReference>
<dbReference type="SUPFAM" id="SSF51905">
    <property type="entry name" value="FAD/NAD(P)-binding domain"/>
    <property type="match status" value="1"/>
</dbReference>
<keyword evidence="9" id="KW-0547">Nucleotide-binding</keyword>
<dbReference type="GO" id="GO:0050660">
    <property type="term" value="F:flavin adenine dinucleotide binding"/>
    <property type="evidence" value="ECO:0007669"/>
    <property type="project" value="TreeGrafter"/>
</dbReference>
<feature type="active site" description="Proton acceptor" evidence="8">
    <location>
        <position position="440"/>
    </location>
</feature>
<feature type="binding site" evidence="9">
    <location>
        <begin position="175"/>
        <end position="182"/>
    </location>
    <ligand>
        <name>NAD(+)</name>
        <dbReference type="ChEBI" id="CHEBI:57540"/>
    </ligand>
</feature>
<protein>
    <recommendedName>
        <fullName evidence="16">Pyridine nucleotide-disulfide oxidoreductase</fullName>
    </recommendedName>
</protein>
<feature type="binding site" evidence="9">
    <location>
        <position position="265"/>
    </location>
    <ligand>
        <name>NAD(+)</name>
        <dbReference type="ChEBI" id="CHEBI:57540"/>
    </ligand>
</feature>
<dbReference type="PROSITE" id="PS00076">
    <property type="entry name" value="PYRIDINE_REDOX_1"/>
    <property type="match status" value="1"/>
</dbReference>
<evidence type="ECO:0000259" key="12">
    <source>
        <dbReference type="Pfam" id="PF02852"/>
    </source>
</evidence>
<comment type="similarity">
    <text evidence="1 11">Belongs to the class-I pyridine nucleotide-disulfide oxidoreductase family.</text>
</comment>
<evidence type="ECO:0000256" key="4">
    <source>
        <dbReference type="ARBA" id="ARBA00022857"/>
    </source>
</evidence>
<proteinExistence type="inferred from homology"/>
<dbReference type="InterPro" id="IPR012999">
    <property type="entry name" value="Pyr_OxRdtase_I_AS"/>
</dbReference>
<reference evidence="14" key="1">
    <citation type="submission" date="2011-08" db="EMBL/GenBank/DDBJ databases">
        <authorList>
            <consortium name="The Broad Institute Genome Sequencing Platform"/>
            <person name="Earl A."/>
            <person name="Ward D."/>
            <person name="Feldgarden M."/>
            <person name="Gevers D."/>
            <person name="Sizova M."/>
            <person name="Hazen A."/>
            <person name="Epstein S."/>
            <person name="Young S.K."/>
            <person name="Zeng Q."/>
            <person name="Gargeya S."/>
            <person name="Fitzgerald M."/>
            <person name="Haas B."/>
            <person name="Abouelleil A."/>
            <person name="Alvarado L."/>
            <person name="Arachchi H.M."/>
            <person name="Berlin A."/>
            <person name="Brown A."/>
            <person name="Chapman S.B."/>
            <person name="Chen Z."/>
            <person name="Dunbar C."/>
            <person name="Freedman E."/>
            <person name="Gearin G."/>
            <person name="Gellesch M."/>
            <person name="Goldberg J."/>
            <person name="Griggs A."/>
            <person name="Gujja S."/>
            <person name="Heiman D."/>
            <person name="Howarth C."/>
            <person name="Larson L."/>
            <person name="Lui A."/>
            <person name="MacDonald P.J.P."/>
            <person name="Montmayeur A."/>
            <person name="Murphy C."/>
            <person name="Neiman D."/>
            <person name="Pearson M."/>
            <person name="Priest M."/>
            <person name="Roberts A."/>
            <person name="Saif S."/>
            <person name="Shea T."/>
            <person name="Shenoy N."/>
            <person name="Sisk P."/>
            <person name="Stolte C."/>
            <person name="Sykes S."/>
            <person name="Wortman J."/>
            <person name="Nusbaum C."/>
            <person name="Birren B."/>
        </authorList>
    </citation>
    <scope>NUCLEOTIDE SEQUENCE</scope>
    <source>
        <strain evidence="14">ACB1</strain>
    </source>
</reference>
<evidence type="ECO:0000256" key="9">
    <source>
        <dbReference type="PIRSR" id="PIRSR000350-3"/>
    </source>
</evidence>
<dbReference type="InterPro" id="IPR001100">
    <property type="entry name" value="Pyr_nuc-diS_OxRdtase"/>
</dbReference>
<keyword evidence="7 11" id="KW-0676">Redox-active center</keyword>
<dbReference type="AlphaFoldDB" id="G9WPG5"/>
<dbReference type="PRINTS" id="PR00368">
    <property type="entry name" value="FADPNR"/>
</dbReference>
<name>G9WPG5_9FIRM</name>
<dbReference type="EMBL" id="AFZC02000001">
    <property type="protein sequence ID" value="EHL10248.1"/>
    <property type="molecule type" value="Genomic_DNA"/>
</dbReference>
<dbReference type="RefSeq" id="WP_009535095.1">
    <property type="nucleotide sequence ID" value="NZ_KE148312.1"/>
</dbReference>
<dbReference type="InterPro" id="IPR023753">
    <property type="entry name" value="FAD/NAD-binding_dom"/>
</dbReference>
<comment type="cofactor">
    <cofactor evidence="9">
        <name>FAD</name>
        <dbReference type="ChEBI" id="CHEBI:57692"/>
    </cofactor>
    <text evidence="9">Binds 1 FAD per subunit.</text>
</comment>
<feature type="binding site" evidence="9">
    <location>
        <position position="54"/>
    </location>
    <ligand>
        <name>FAD</name>
        <dbReference type="ChEBI" id="CHEBI:57692"/>
    </ligand>
</feature>
<feature type="disulfide bond" description="Redox-active" evidence="10">
    <location>
        <begin position="45"/>
        <end position="50"/>
    </location>
</feature>
<evidence type="ECO:0000313" key="15">
    <source>
        <dbReference type="Proteomes" id="UP000018461"/>
    </source>
</evidence>
<feature type="binding site" evidence="9">
    <location>
        <position position="306"/>
    </location>
    <ligand>
        <name>FAD</name>
        <dbReference type="ChEBI" id="CHEBI:57692"/>
    </ligand>
</feature>
<dbReference type="GO" id="GO:0016668">
    <property type="term" value="F:oxidoreductase activity, acting on a sulfur group of donors, NAD(P) as acceptor"/>
    <property type="evidence" value="ECO:0007669"/>
    <property type="project" value="InterPro"/>
</dbReference>
<evidence type="ECO:0000256" key="7">
    <source>
        <dbReference type="ARBA" id="ARBA00023284"/>
    </source>
</evidence>
<evidence type="ECO:0000256" key="1">
    <source>
        <dbReference type="ARBA" id="ARBA00007532"/>
    </source>
</evidence>
<feature type="domain" description="FAD/NAD(P)-binding" evidence="13">
    <location>
        <begin position="9"/>
        <end position="316"/>
    </location>
</feature>
<sequence length="455" mass="49700">MTTKKVENLIIGFGKAGKTLANYLGNKGEKTVLVEKSPLMYGGTCINVGCIPSKFLATAADRRSFSGESDAEYYKNAVLQKKALIAKLNKANYDKVASNENVEVLDGLASFKDEHTVQVRNGSEVSEVYAERIFVNTGARPFIPSVPGLEVGRRIHTSETLMDLEEFPKSLAILGSGFIGLEFAASYAKFGTNVTIIDQGDRILPREDEDVAKEVLASYQGLGVDFLFGAALQQVSQDEKAVHLSYTVNGEKKELSVDAFLVATGRQANTEELHLENAGVEVSERGFIKVNEHLQSNKAHIFAMGDVNGGPQFTYISLDDFRIVKSFLDNQGSYGRNNRQPVAFSAFLHPTFSRVGLSEKEAREKGYKIKVATLPVTAIPKAKILGNQTGLYKAVVDAENNQILGVTLFGEESHEVINIVVLAMMTKQPYTVLANQIFTHPTMAEALNDLFGAVK</sequence>
<dbReference type="SUPFAM" id="SSF55424">
    <property type="entry name" value="FAD/NAD-linked reductases, dimerisation (C-terminal) domain"/>
    <property type="match status" value="1"/>
</dbReference>
<keyword evidence="5 11" id="KW-0560">Oxidoreductase</keyword>
<evidence type="ECO:0008006" key="16">
    <source>
        <dbReference type="Google" id="ProtNLM"/>
    </source>
</evidence>
<dbReference type="Gene3D" id="3.50.50.60">
    <property type="entry name" value="FAD/NAD(P)-binding domain"/>
    <property type="match status" value="2"/>
</dbReference>
<dbReference type="HOGENOM" id="CLU_016755_1_2_9"/>
<evidence type="ECO:0000256" key="11">
    <source>
        <dbReference type="RuleBase" id="RU003691"/>
    </source>
</evidence>
<evidence type="ECO:0000259" key="13">
    <source>
        <dbReference type="Pfam" id="PF07992"/>
    </source>
</evidence>
<keyword evidence="2 11" id="KW-0285">Flavoprotein</keyword>
<dbReference type="PIRSF" id="PIRSF000350">
    <property type="entry name" value="Mercury_reductase_MerA"/>
    <property type="match status" value="1"/>
</dbReference>
<dbReference type="Gene3D" id="3.30.390.30">
    <property type="match status" value="1"/>
</dbReference>
<dbReference type="Pfam" id="PF02852">
    <property type="entry name" value="Pyr_redox_dim"/>
    <property type="match status" value="1"/>
</dbReference>
<dbReference type="PATRIC" id="fig|796943.3.peg.1689"/>
<keyword evidence="15" id="KW-1185">Reference proteome</keyword>
<keyword evidence="6" id="KW-1015">Disulfide bond</keyword>
<evidence type="ECO:0000256" key="5">
    <source>
        <dbReference type="ARBA" id="ARBA00023002"/>
    </source>
</evidence>
<dbReference type="PRINTS" id="PR00411">
    <property type="entry name" value="PNDRDTASEI"/>
</dbReference>
<dbReference type="STRING" id="796943.HMPREF9625_01248"/>
<dbReference type="Proteomes" id="UP000018461">
    <property type="component" value="Unassembled WGS sequence"/>
</dbReference>
<evidence type="ECO:0000256" key="6">
    <source>
        <dbReference type="ARBA" id="ARBA00023157"/>
    </source>
</evidence>
<evidence type="ECO:0000256" key="10">
    <source>
        <dbReference type="PIRSR" id="PIRSR000350-4"/>
    </source>
</evidence>
<dbReference type="InterPro" id="IPR016156">
    <property type="entry name" value="FAD/NAD-linked_Rdtase_dimer_sf"/>
</dbReference>
<dbReference type="InterPro" id="IPR004099">
    <property type="entry name" value="Pyr_nucl-diS_OxRdtase_dimer"/>
</dbReference>
<dbReference type="InterPro" id="IPR036188">
    <property type="entry name" value="FAD/NAD-bd_sf"/>
</dbReference>
<dbReference type="Pfam" id="PF07992">
    <property type="entry name" value="Pyr_redox_2"/>
    <property type="match status" value="1"/>
</dbReference>
<evidence type="ECO:0000256" key="2">
    <source>
        <dbReference type="ARBA" id="ARBA00022630"/>
    </source>
</evidence>
<accession>G9WPG5</accession>
<organism evidence="14 15">
    <name type="scientific">Oribacterium parvum ACB1</name>
    <dbReference type="NCBI Taxonomy" id="796943"/>
    <lineage>
        <taxon>Bacteria</taxon>
        <taxon>Bacillati</taxon>
        <taxon>Bacillota</taxon>
        <taxon>Clostridia</taxon>
        <taxon>Lachnospirales</taxon>
        <taxon>Lachnospiraceae</taxon>
        <taxon>Oribacterium</taxon>
    </lineage>
</organism>
<dbReference type="PANTHER" id="PTHR43014:SF4">
    <property type="entry name" value="PYRIDINE NUCLEOTIDE-DISULFIDE OXIDOREDUCTASE RCLA-RELATED"/>
    <property type="match status" value="1"/>
</dbReference>
<comment type="caution">
    <text evidence="14">The sequence shown here is derived from an EMBL/GenBank/DDBJ whole genome shotgun (WGS) entry which is preliminary data.</text>
</comment>
<keyword evidence="4" id="KW-0521">NADP</keyword>
<keyword evidence="9" id="KW-0520">NAD</keyword>
<evidence type="ECO:0000256" key="8">
    <source>
        <dbReference type="PIRSR" id="PIRSR000350-2"/>
    </source>
</evidence>
<gene>
    <name evidence="14" type="ORF">HMPREF9625_01248</name>
</gene>
<dbReference type="PANTHER" id="PTHR43014">
    <property type="entry name" value="MERCURIC REDUCTASE"/>
    <property type="match status" value="1"/>
</dbReference>
<dbReference type="FunFam" id="3.30.390.30:FF:000001">
    <property type="entry name" value="Dihydrolipoyl dehydrogenase"/>
    <property type="match status" value="1"/>
</dbReference>
<evidence type="ECO:0000313" key="14">
    <source>
        <dbReference type="EMBL" id="EHL10248.1"/>
    </source>
</evidence>
<feature type="domain" description="Pyridine nucleotide-disulphide oxidoreductase dimerisation" evidence="12">
    <location>
        <begin position="345"/>
        <end position="449"/>
    </location>
</feature>
<reference evidence="14" key="2">
    <citation type="submission" date="2013-03" db="EMBL/GenBank/DDBJ databases">
        <title>The Genome Sequence of Oribacterium sp. ACB1.</title>
        <authorList>
            <consortium name="The Broad Institute Genomics Platform"/>
            <consortium name="The Broad Institute Genome Sequencing Center for Infectious Disease"/>
            <person name="Earl A."/>
            <person name="Ward D."/>
            <person name="Feldgarden M."/>
            <person name="Gevers D."/>
            <person name="Sizova M."/>
            <person name="Hazen A."/>
            <person name="Epstein S."/>
            <person name="Walker B."/>
            <person name="Young S."/>
            <person name="Zeng Q."/>
            <person name="Gargeya S."/>
            <person name="Fitzgerald M."/>
            <person name="Haas B."/>
            <person name="Abouelleil A."/>
            <person name="Allen A.W."/>
            <person name="Alvarado L."/>
            <person name="Arachchi H.M."/>
            <person name="Berlin A.M."/>
            <person name="Chapman S.B."/>
            <person name="Gainer-Dewar J."/>
            <person name="Goldberg J."/>
            <person name="Griggs A."/>
            <person name="Gujja S."/>
            <person name="Hansen M."/>
            <person name="Howarth C."/>
            <person name="Imamovic A."/>
            <person name="Ireland A."/>
            <person name="Larimer J."/>
            <person name="McCowan C."/>
            <person name="Murphy C."/>
            <person name="Pearson M."/>
            <person name="Poon T.W."/>
            <person name="Priest M."/>
            <person name="Roberts A."/>
            <person name="Saif S."/>
            <person name="Shea T."/>
            <person name="Sisk P."/>
            <person name="Sykes S."/>
            <person name="Wortman J."/>
            <person name="Nusbaum C."/>
            <person name="Birren B."/>
        </authorList>
    </citation>
    <scope>NUCLEOTIDE SEQUENCE [LARGE SCALE GENOMIC DNA]</scope>
    <source>
        <strain evidence="14">ACB1</strain>
    </source>
</reference>
<keyword evidence="3 9" id="KW-0274">FAD</keyword>